<accession>A3VCV7</accession>
<evidence type="ECO:0000313" key="1">
    <source>
        <dbReference type="EMBL" id="EAQ13981.1"/>
    </source>
</evidence>
<evidence type="ECO:0008006" key="3">
    <source>
        <dbReference type="Google" id="ProtNLM"/>
    </source>
</evidence>
<reference evidence="1 2" key="1">
    <citation type="journal article" date="2010" name="J. Bacteriol.">
        <title>Genome sequences of Pelagibaca bermudensis HTCC2601T and Maritimibacter alkaliphilus HTCC2654T, the type strains of two marine Roseobacter genera.</title>
        <authorList>
            <person name="Thrash J.C."/>
            <person name="Cho J.C."/>
            <person name="Ferriera S."/>
            <person name="Johnson J."/>
            <person name="Vergin K.L."/>
            <person name="Giovannoni S.J."/>
        </authorList>
    </citation>
    <scope>NUCLEOTIDE SEQUENCE [LARGE SCALE GENOMIC DNA]</scope>
    <source>
        <strain evidence="1 2">HTCC2654</strain>
    </source>
</reference>
<dbReference type="EMBL" id="AAMT01000003">
    <property type="protein sequence ID" value="EAQ13981.1"/>
    <property type="molecule type" value="Genomic_DNA"/>
</dbReference>
<proteinExistence type="predicted"/>
<dbReference type="Pfam" id="PF14234">
    <property type="entry name" value="DUF4336"/>
    <property type="match status" value="1"/>
</dbReference>
<comment type="caution">
    <text evidence="1">The sequence shown here is derived from an EMBL/GenBank/DDBJ whole genome shotgun (WGS) entry which is preliminary data.</text>
</comment>
<keyword evidence="2" id="KW-1185">Reference proteome</keyword>
<dbReference type="AlphaFoldDB" id="A3VCV7"/>
<organism evidence="1 2">
    <name type="scientific">Maritimibacter alkaliphilus HTCC2654</name>
    <dbReference type="NCBI Taxonomy" id="314271"/>
    <lineage>
        <taxon>Bacteria</taxon>
        <taxon>Pseudomonadati</taxon>
        <taxon>Pseudomonadota</taxon>
        <taxon>Alphaproteobacteria</taxon>
        <taxon>Rhodobacterales</taxon>
        <taxon>Roseobacteraceae</taxon>
        <taxon>Maritimibacter</taxon>
    </lineage>
</organism>
<dbReference type="SUPFAM" id="SSF56281">
    <property type="entry name" value="Metallo-hydrolase/oxidoreductase"/>
    <property type="match status" value="1"/>
</dbReference>
<name>A3VCV7_9RHOB</name>
<dbReference type="Proteomes" id="UP000002931">
    <property type="component" value="Unassembled WGS sequence"/>
</dbReference>
<evidence type="ECO:0000313" key="2">
    <source>
        <dbReference type="Proteomes" id="UP000002931"/>
    </source>
</evidence>
<sequence>MMLDEFADGIWLANGTEVVAAMGFHYPTRMVVVRLTDGALWVWSPVALSQDIRAAVDAIGPVGYLVAPNHLHHVFLADWAEAYPQAELWAAPGLAEKRGDLAFAGTLGNDPAPPWSDVIEQVVIPGNRITTEVVFYHIPSRTVLFCDLLQQLPVGWFKGWRAIVARLDGMIGLEPSVPKKFRVAFSDKDAARAAVRRILGWSPKAVVVAHGAPVTTDGTAVLERAFAWLRPRK</sequence>
<dbReference type="InterPro" id="IPR025638">
    <property type="entry name" value="DUF4336"/>
</dbReference>
<dbReference type="PANTHER" id="PTHR33835:SF1">
    <property type="entry name" value="METALLO-BETA-LACTAMASE DOMAIN-CONTAINING PROTEIN"/>
    <property type="match status" value="1"/>
</dbReference>
<dbReference type="eggNOG" id="COG4221">
    <property type="taxonomic scope" value="Bacteria"/>
</dbReference>
<dbReference type="PANTHER" id="PTHR33835">
    <property type="entry name" value="YALI0C07656P"/>
    <property type="match status" value="1"/>
</dbReference>
<dbReference type="HOGENOM" id="CLU_056292_2_0_5"/>
<protein>
    <recommendedName>
        <fullName evidence="3">DUF4336 domain-containing protein</fullName>
    </recommendedName>
</protein>
<dbReference type="InterPro" id="IPR036866">
    <property type="entry name" value="RibonucZ/Hydroxyglut_hydro"/>
</dbReference>
<dbReference type="STRING" id="314271.RB2654_12949"/>
<gene>
    <name evidence="1" type="ORF">RB2654_12949</name>
</gene>